<protein>
    <submittedName>
        <fullName evidence="2">Uncharacterized protein</fullName>
    </submittedName>
</protein>
<dbReference type="EnsemblPlants" id="LPERR11G13260.1">
    <property type="protein sequence ID" value="LPERR11G13260.1"/>
    <property type="gene ID" value="LPERR11G13260"/>
</dbReference>
<dbReference type="Gramene" id="LPERR11G13260.1">
    <property type="protein sequence ID" value="LPERR11G13260.1"/>
    <property type="gene ID" value="LPERR11G13260"/>
</dbReference>
<evidence type="ECO:0000313" key="3">
    <source>
        <dbReference type="Proteomes" id="UP000032180"/>
    </source>
</evidence>
<feature type="signal peptide" evidence="1">
    <location>
        <begin position="1"/>
        <end position="23"/>
    </location>
</feature>
<organism evidence="2 3">
    <name type="scientific">Leersia perrieri</name>
    <dbReference type="NCBI Taxonomy" id="77586"/>
    <lineage>
        <taxon>Eukaryota</taxon>
        <taxon>Viridiplantae</taxon>
        <taxon>Streptophyta</taxon>
        <taxon>Embryophyta</taxon>
        <taxon>Tracheophyta</taxon>
        <taxon>Spermatophyta</taxon>
        <taxon>Magnoliopsida</taxon>
        <taxon>Liliopsida</taxon>
        <taxon>Poales</taxon>
        <taxon>Poaceae</taxon>
        <taxon>BOP clade</taxon>
        <taxon>Oryzoideae</taxon>
        <taxon>Oryzeae</taxon>
        <taxon>Oryzinae</taxon>
        <taxon>Leersia</taxon>
    </lineage>
</organism>
<evidence type="ECO:0000256" key="1">
    <source>
        <dbReference type="SAM" id="SignalP"/>
    </source>
</evidence>
<dbReference type="HOGENOM" id="CLU_169225_0_0_1"/>
<feature type="chain" id="PRO_5002350280" evidence="1">
    <location>
        <begin position="24"/>
        <end position="89"/>
    </location>
</feature>
<reference evidence="2" key="3">
    <citation type="submission" date="2015-04" db="UniProtKB">
        <authorList>
            <consortium name="EnsemblPlants"/>
        </authorList>
    </citation>
    <scope>IDENTIFICATION</scope>
</reference>
<proteinExistence type="predicted"/>
<dbReference type="AlphaFoldDB" id="A0A0D9XT15"/>
<keyword evidence="3" id="KW-1185">Reference proteome</keyword>
<reference evidence="2 3" key="1">
    <citation type="submission" date="2012-08" db="EMBL/GenBank/DDBJ databases">
        <title>Oryza genome evolution.</title>
        <authorList>
            <person name="Wing R.A."/>
        </authorList>
    </citation>
    <scope>NUCLEOTIDE SEQUENCE</scope>
</reference>
<accession>A0A0D9XT15</accession>
<name>A0A0D9XT15_9ORYZ</name>
<keyword evidence="1" id="KW-0732">Signal</keyword>
<reference evidence="3" key="2">
    <citation type="submission" date="2013-12" db="EMBL/GenBank/DDBJ databases">
        <authorList>
            <person name="Yu Y."/>
            <person name="Lee S."/>
            <person name="de Baynast K."/>
            <person name="Wissotski M."/>
            <person name="Liu L."/>
            <person name="Talag J."/>
            <person name="Goicoechea J."/>
            <person name="Angelova A."/>
            <person name="Jetty R."/>
            <person name="Kudrna D."/>
            <person name="Golser W."/>
            <person name="Rivera L."/>
            <person name="Zhang J."/>
            <person name="Wing R."/>
        </authorList>
    </citation>
    <scope>NUCLEOTIDE SEQUENCE</scope>
</reference>
<dbReference type="Proteomes" id="UP000032180">
    <property type="component" value="Chromosome 11"/>
</dbReference>
<evidence type="ECO:0000313" key="2">
    <source>
        <dbReference type="EnsemblPlants" id="LPERR11G13260.1"/>
    </source>
</evidence>
<sequence length="89" mass="9622">MKTSNMTIFSLVLLVLSTDMAMAARETDGRTLAAAATDCETTLFPAVCIDIKPCVQICNANNPLNWQVTKIFCVDTGCRCTFCPKAAIN</sequence>